<evidence type="ECO:0000313" key="1">
    <source>
        <dbReference type="EMBL" id="KEO45179.1"/>
    </source>
</evidence>
<evidence type="ECO:0000313" key="2">
    <source>
        <dbReference type="Proteomes" id="UP000027855"/>
    </source>
</evidence>
<gene>
    <name evidence="1" type="ORF">DL07_02975</name>
</gene>
<reference evidence="1 2" key="1">
    <citation type="submission" date="2014-04" db="EMBL/GenBank/DDBJ databases">
        <title>Variable characteristics of bacteriocin-producing Streptococcus salivarius strains isolated from Malaysian subjects.</title>
        <authorList>
            <person name="Philip K."/>
            <person name="Barbour A."/>
        </authorList>
    </citation>
    <scope>NUCLEOTIDE SEQUENCE [LARGE SCALE GENOMIC DNA]</scope>
    <source>
        <strain evidence="1 2">NU10</strain>
    </source>
</reference>
<comment type="caution">
    <text evidence="1">The sequence shown here is derived from an EMBL/GenBank/DDBJ whole genome shotgun (WGS) entry which is preliminary data.</text>
</comment>
<protein>
    <submittedName>
        <fullName evidence="1">Membrane protein</fullName>
    </submittedName>
</protein>
<name>A0A074IVE8_STRSL</name>
<dbReference type="Proteomes" id="UP000027855">
    <property type="component" value="Unassembled WGS sequence"/>
</dbReference>
<accession>A0A074IVE8</accession>
<sequence>MDFNVIDYLAYHADVAIPAIILMVIVSAIYLFFYGIRPIKTRFLILFLLSIVSLIIFVLDNPLYYYLGSPYSGLLFVFYYLMVFSVFYVPFSLIAFIKSLLHLTRFQTNYSILLAINSFFATLLAFLNLLFLQGALEFLPNSSMYLIFILLAASGIAQTIIGRKENEKNKDYMVESGKDNVR</sequence>
<dbReference type="AlphaFoldDB" id="A0A074IVE8"/>
<proteinExistence type="predicted"/>
<dbReference type="RefSeq" id="WP_037602101.1">
    <property type="nucleotide sequence ID" value="NZ_JADMQU010000012.1"/>
</dbReference>
<dbReference type="EMBL" id="JJMT01000014">
    <property type="protein sequence ID" value="KEO45179.1"/>
    <property type="molecule type" value="Genomic_DNA"/>
</dbReference>
<organism evidence="1 2">
    <name type="scientific">Streptococcus salivarius</name>
    <dbReference type="NCBI Taxonomy" id="1304"/>
    <lineage>
        <taxon>Bacteria</taxon>
        <taxon>Bacillati</taxon>
        <taxon>Bacillota</taxon>
        <taxon>Bacilli</taxon>
        <taxon>Lactobacillales</taxon>
        <taxon>Streptococcaceae</taxon>
        <taxon>Streptococcus</taxon>
    </lineage>
</organism>